<dbReference type="RefSeq" id="XP_018275239.1">
    <property type="nucleotide sequence ID" value="XM_018424547.1"/>
</dbReference>
<gene>
    <name evidence="2" type="ORF">CC85DRAFT_289224</name>
</gene>
<sequence length="274" mass="30870">MSAPPSSDPHSHHPSTDMLRQLPMLPLAHRQRRPRIPEKCLSWCSQRDGAPAMCRMLCLRRRDPLLTQAQALAKLSPASDPSSSTSSTSSTPSIAGFFDAWRARLAPYSFIYVKGTPEGVVGRYMEELDADDGQYDFGAVSRWAPEKLRRRSEGWEYMDWGEAGCLLHIPFTSIFSPFINLPRNVERVLSPPINLATQYYQSFENGTQARALSRFTDEVYKLGAFDMAGKVFEHWRDRAAKKAEAEAAAQKEATQSAQAAREARDRVKEKNTKE</sequence>
<organism evidence="2 3">
    <name type="scientific">Cutaneotrichosporon oleaginosum</name>
    <dbReference type="NCBI Taxonomy" id="879819"/>
    <lineage>
        <taxon>Eukaryota</taxon>
        <taxon>Fungi</taxon>
        <taxon>Dikarya</taxon>
        <taxon>Basidiomycota</taxon>
        <taxon>Agaricomycotina</taxon>
        <taxon>Tremellomycetes</taxon>
        <taxon>Trichosporonales</taxon>
        <taxon>Trichosporonaceae</taxon>
        <taxon>Cutaneotrichosporon</taxon>
    </lineage>
</organism>
<keyword evidence="3" id="KW-1185">Reference proteome</keyword>
<feature type="compositionally biased region" description="Low complexity" evidence="1">
    <location>
        <begin position="246"/>
        <end position="260"/>
    </location>
</feature>
<name>A0A0J0XCE1_9TREE</name>
<evidence type="ECO:0000313" key="2">
    <source>
        <dbReference type="EMBL" id="KLT38748.1"/>
    </source>
</evidence>
<evidence type="ECO:0000256" key="1">
    <source>
        <dbReference type="SAM" id="MobiDB-lite"/>
    </source>
</evidence>
<feature type="compositionally biased region" description="Basic and acidic residues" evidence="1">
    <location>
        <begin position="261"/>
        <end position="274"/>
    </location>
</feature>
<reference evidence="2 3" key="1">
    <citation type="submission" date="2015-03" db="EMBL/GenBank/DDBJ databases">
        <title>Genomics and transcriptomics of the oil-accumulating basidiomycete yeast T. oleaginosus allow insights into substrate utilization and the diverse evolutionary trajectories of mating systems in fungi.</title>
        <authorList>
            <consortium name="DOE Joint Genome Institute"/>
            <person name="Kourist R."/>
            <person name="Kracht O."/>
            <person name="Bracharz F."/>
            <person name="Lipzen A."/>
            <person name="Nolan M."/>
            <person name="Ohm R."/>
            <person name="Grigoriev I."/>
            <person name="Sun S."/>
            <person name="Heitman J."/>
            <person name="Bruck T."/>
            <person name="Nowrousian M."/>
        </authorList>
    </citation>
    <scope>NUCLEOTIDE SEQUENCE [LARGE SCALE GENOMIC DNA]</scope>
    <source>
        <strain evidence="2 3">IBC0246</strain>
    </source>
</reference>
<evidence type="ECO:0000313" key="3">
    <source>
        <dbReference type="Proteomes" id="UP000053611"/>
    </source>
</evidence>
<feature type="region of interest" description="Disordered" evidence="1">
    <location>
        <begin position="243"/>
        <end position="274"/>
    </location>
</feature>
<dbReference type="OrthoDB" id="2575650at2759"/>
<proteinExistence type="predicted"/>
<dbReference type="GeneID" id="28985150"/>
<dbReference type="AlphaFoldDB" id="A0A0J0XCE1"/>
<dbReference type="EMBL" id="KQ087285">
    <property type="protein sequence ID" value="KLT38748.1"/>
    <property type="molecule type" value="Genomic_DNA"/>
</dbReference>
<accession>A0A0J0XCE1</accession>
<dbReference type="Proteomes" id="UP000053611">
    <property type="component" value="Unassembled WGS sequence"/>
</dbReference>
<protein>
    <submittedName>
        <fullName evidence="2">Uncharacterized protein</fullName>
    </submittedName>
</protein>